<dbReference type="PRINTS" id="PR00352">
    <property type="entry name" value="3FE4SFRDOXIN"/>
</dbReference>
<keyword evidence="3 5" id="KW-0408">Iron</keyword>
<dbReference type="Gene3D" id="3.30.70.20">
    <property type="match status" value="1"/>
</dbReference>
<keyword evidence="5" id="KW-0813">Transport</keyword>
<accession>A0A7T5VF33</accession>
<keyword evidence="4 5" id="KW-0411">Iron-sulfur</keyword>
<name>A0A7T5VF33_9BACT</name>
<sequence length="63" mass="6724">MSQQVAIDQEECLGCEACVELCPDIFGFDIDLGKAYVILEEGGDEDCIDEAVGSCPAGCITYE</sequence>
<keyword evidence="8" id="KW-1185">Reference proteome</keyword>
<comment type="function">
    <text evidence="1 5">Ferredoxins are iron-sulfur proteins that transfer electrons in a wide variety of metabolic reactions.</text>
</comment>
<evidence type="ECO:0000256" key="4">
    <source>
        <dbReference type="ARBA" id="ARBA00023014"/>
    </source>
</evidence>
<dbReference type="SUPFAM" id="SSF54862">
    <property type="entry name" value="4Fe-4S ferredoxins"/>
    <property type="match status" value="1"/>
</dbReference>
<dbReference type="GO" id="GO:0005506">
    <property type="term" value="F:iron ion binding"/>
    <property type="evidence" value="ECO:0007669"/>
    <property type="project" value="UniProtKB-UniRule"/>
</dbReference>
<evidence type="ECO:0000256" key="3">
    <source>
        <dbReference type="ARBA" id="ARBA00023004"/>
    </source>
</evidence>
<evidence type="ECO:0000259" key="6">
    <source>
        <dbReference type="PROSITE" id="PS51379"/>
    </source>
</evidence>
<evidence type="ECO:0000313" key="7">
    <source>
        <dbReference type="EMBL" id="QQG66609.1"/>
    </source>
</evidence>
<dbReference type="GO" id="GO:0051536">
    <property type="term" value="F:iron-sulfur cluster binding"/>
    <property type="evidence" value="ECO:0007669"/>
    <property type="project" value="UniProtKB-KW"/>
</dbReference>
<dbReference type="GO" id="GO:0009055">
    <property type="term" value="F:electron transfer activity"/>
    <property type="evidence" value="ECO:0007669"/>
    <property type="project" value="UniProtKB-UniRule"/>
</dbReference>
<dbReference type="AlphaFoldDB" id="A0A7T5VF33"/>
<organism evidence="7 8">
    <name type="scientific">Desulfobulbus oligotrophicus</name>
    <dbReference type="NCBI Taxonomy" id="1909699"/>
    <lineage>
        <taxon>Bacteria</taxon>
        <taxon>Pseudomonadati</taxon>
        <taxon>Thermodesulfobacteriota</taxon>
        <taxon>Desulfobulbia</taxon>
        <taxon>Desulfobulbales</taxon>
        <taxon>Desulfobulbaceae</taxon>
        <taxon>Desulfobulbus</taxon>
    </lineage>
</organism>
<dbReference type="InterPro" id="IPR001080">
    <property type="entry name" value="3Fe4S_ferredoxin"/>
</dbReference>
<dbReference type="InterPro" id="IPR017900">
    <property type="entry name" value="4Fe4S_Fe_S_CS"/>
</dbReference>
<dbReference type="PANTHER" id="PTHR44579:SF4">
    <property type="entry name" value="J DOMAIN-CONTAINING PROTEIN"/>
    <property type="match status" value="1"/>
</dbReference>
<reference evidence="7 8" key="1">
    <citation type="submission" date="2020-05" db="EMBL/GenBank/DDBJ databases">
        <title>Complete genome of Desulfobulbus oligotrophicus.</title>
        <authorList>
            <person name="Podar M."/>
        </authorList>
    </citation>
    <scope>NUCLEOTIDE SEQUENCE [LARGE SCALE GENOMIC DNA]</scope>
    <source>
        <strain evidence="7 8">Prop6</strain>
    </source>
</reference>
<dbReference type="RefSeq" id="WP_199262891.1">
    <property type="nucleotide sequence ID" value="NZ_CP054140.1"/>
</dbReference>
<dbReference type="Proteomes" id="UP000596092">
    <property type="component" value="Chromosome"/>
</dbReference>
<dbReference type="Pfam" id="PF13370">
    <property type="entry name" value="Fer4_13"/>
    <property type="match status" value="1"/>
</dbReference>
<dbReference type="PROSITE" id="PS00198">
    <property type="entry name" value="4FE4S_FER_1"/>
    <property type="match status" value="1"/>
</dbReference>
<feature type="domain" description="4Fe-4S ferredoxin-type" evidence="6">
    <location>
        <begin position="3"/>
        <end position="31"/>
    </location>
</feature>
<proteinExistence type="predicted"/>
<evidence type="ECO:0000256" key="1">
    <source>
        <dbReference type="ARBA" id="ARBA00003532"/>
    </source>
</evidence>
<dbReference type="InterPro" id="IPR017896">
    <property type="entry name" value="4Fe4S_Fe-S-bd"/>
</dbReference>
<keyword evidence="5" id="KW-0249">Electron transport</keyword>
<dbReference type="KEGG" id="dog:HP555_12390"/>
<dbReference type="EMBL" id="CP054140">
    <property type="protein sequence ID" value="QQG66609.1"/>
    <property type="molecule type" value="Genomic_DNA"/>
</dbReference>
<dbReference type="PROSITE" id="PS51379">
    <property type="entry name" value="4FE4S_FER_2"/>
    <property type="match status" value="1"/>
</dbReference>
<dbReference type="PANTHER" id="PTHR44579">
    <property type="entry name" value="OS01G0730500 PROTEIN"/>
    <property type="match status" value="1"/>
</dbReference>
<gene>
    <name evidence="7" type="ORF">HP555_12390</name>
</gene>
<evidence type="ECO:0000256" key="2">
    <source>
        <dbReference type="ARBA" id="ARBA00022723"/>
    </source>
</evidence>
<evidence type="ECO:0000256" key="5">
    <source>
        <dbReference type="RuleBase" id="RU368020"/>
    </source>
</evidence>
<evidence type="ECO:0000313" key="8">
    <source>
        <dbReference type="Proteomes" id="UP000596092"/>
    </source>
</evidence>
<protein>
    <recommendedName>
        <fullName evidence="5">Ferredoxin</fullName>
    </recommendedName>
</protein>
<keyword evidence="2 5" id="KW-0479">Metal-binding</keyword>